<comment type="caution">
    <text evidence="1">The sequence shown here is derived from an EMBL/GenBank/DDBJ whole genome shotgun (WGS) entry which is preliminary data.</text>
</comment>
<organism evidence="1 2">
    <name type="scientific">Candidatus Doudnabacteria bacterium RIFCSPLOWO2_01_FULL_44_21</name>
    <dbReference type="NCBI Taxonomy" id="1817841"/>
    <lineage>
        <taxon>Bacteria</taxon>
        <taxon>Candidatus Doudnaibacteriota</taxon>
    </lineage>
</organism>
<sequence>MVLKLIAKRQKYANYLIQFHSLYGVADEATSLGIVFLASSKRLIEKEFPRYSWMRISMSPLRGTPFG</sequence>
<dbReference type="EMBL" id="MFFB01000016">
    <property type="protein sequence ID" value="OGE94516.1"/>
    <property type="molecule type" value="Genomic_DNA"/>
</dbReference>
<reference evidence="1 2" key="1">
    <citation type="journal article" date="2016" name="Nat. Commun.">
        <title>Thousands of microbial genomes shed light on interconnected biogeochemical processes in an aquifer system.</title>
        <authorList>
            <person name="Anantharaman K."/>
            <person name="Brown C.T."/>
            <person name="Hug L.A."/>
            <person name="Sharon I."/>
            <person name="Castelle C.J."/>
            <person name="Probst A.J."/>
            <person name="Thomas B.C."/>
            <person name="Singh A."/>
            <person name="Wilkins M.J."/>
            <person name="Karaoz U."/>
            <person name="Brodie E.L."/>
            <person name="Williams K.H."/>
            <person name="Hubbard S.S."/>
            <person name="Banfield J.F."/>
        </authorList>
    </citation>
    <scope>NUCLEOTIDE SEQUENCE [LARGE SCALE GENOMIC DNA]</scope>
</reference>
<dbReference type="AlphaFoldDB" id="A0A1F5PX78"/>
<evidence type="ECO:0000313" key="2">
    <source>
        <dbReference type="Proteomes" id="UP000177281"/>
    </source>
</evidence>
<protein>
    <submittedName>
        <fullName evidence="1">Uncharacterized protein</fullName>
    </submittedName>
</protein>
<proteinExistence type="predicted"/>
<accession>A0A1F5PX78</accession>
<gene>
    <name evidence="1" type="ORF">A3B10_02595</name>
</gene>
<dbReference type="Proteomes" id="UP000177281">
    <property type="component" value="Unassembled WGS sequence"/>
</dbReference>
<name>A0A1F5PX78_9BACT</name>
<evidence type="ECO:0000313" key="1">
    <source>
        <dbReference type="EMBL" id="OGE94516.1"/>
    </source>
</evidence>